<dbReference type="Proteomes" id="UP001141259">
    <property type="component" value="Unassembled WGS sequence"/>
</dbReference>
<keyword evidence="1" id="KW-0812">Transmembrane</keyword>
<keyword evidence="1" id="KW-1133">Transmembrane helix</keyword>
<feature type="transmembrane region" description="Helical" evidence="1">
    <location>
        <begin position="276"/>
        <end position="294"/>
    </location>
</feature>
<accession>A0A9X2VJW8</accession>
<organism evidence="2 3">
    <name type="scientific">Umezawaea endophytica</name>
    <dbReference type="NCBI Taxonomy" id="1654476"/>
    <lineage>
        <taxon>Bacteria</taxon>
        <taxon>Bacillati</taxon>
        <taxon>Actinomycetota</taxon>
        <taxon>Actinomycetes</taxon>
        <taxon>Pseudonocardiales</taxon>
        <taxon>Pseudonocardiaceae</taxon>
        <taxon>Umezawaea</taxon>
    </lineage>
</organism>
<protein>
    <submittedName>
        <fullName evidence="2">Uncharacterized protein</fullName>
    </submittedName>
</protein>
<name>A0A9X2VJW8_9PSEU</name>
<evidence type="ECO:0000313" key="3">
    <source>
        <dbReference type="Proteomes" id="UP001141259"/>
    </source>
</evidence>
<reference evidence="2" key="1">
    <citation type="submission" date="2022-08" db="EMBL/GenBank/DDBJ databases">
        <authorList>
            <person name="Tistechok S."/>
            <person name="Samborskyy M."/>
            <person name="Roman I."/>
        </authorList>
    </citation>
    <scope>NUCLEOTIDE SEQUENCE</scope>
    <source>
        <strain evidence="2">DSM 103496</strain>
    </source>
</reference>
<comment type="caution">
    <text evidence="2">The sequence shown here is derived from an EMBL/GenBank/DDBJ whole genome shotgun (WGS) entry which is preliminary data.</text>
</comment>
<keyword evidence="1" id="KW-0472">Membrane</keyword>
<dbReference type="RefSeq" id="WP_259622945.1">
    <property type="nucleotide sequence ID" value="NZ_JANYMP010000004.1"/>
</dbReference>
<keyword evidence="3" id="KW-1185">Reference proteome</keyword>
<gene>
    <name evidence="2" type="ORF">NZH93_11310</name>
</gene>
<proteinExistence type="predicted"/>
<evidence type="ECO:0000313" key="2">
    <source>
        <dbReference type="EMBL" id="MCS7477442.1"/>
    </source>
</evidence>
<sequence>MDTTTNASSAESTRSVASAANTLVHAIRTDGYDVGLAFDRLESNAKRTVGDSTRGFAPVAEPSDQELLESALAQLSIGATLCVADGVLIDPARVGELQSAAASLAFTSDVLENVGRESGPIRGFDGTGDADRSVLEVARESLDSLSTAAAEVTTSLLDKTFRPVVDQVPTVLRDLVTDLDVATPSRLLTLALRAIRRGLSLLLRLADFTAVERLRADLDEVLTRLGRGEDGTVIAGWAIGATSVGKGLTEPVGAEKRLVARRLGDLVRTFDKVCTILGRIAVVITGLAGVLALVQITLPQAAALTSTGLVLVLAALVLAGRDHTGATDLPGRVRGVRLLVEDHHAPS</sequence>
<evidence type="ECO:0000256" key="1">
    <source>
        <dbReference type="SAM" id="Phobius"/>
    </source>
</evidence>
<dbReference type="EMBL" id="JANYMP010000004">
    <property type="protein sequence ID" value="MCS7477442.1"/>
    <property type="molecule type" value="Genomic_DNA"/>
</dbReference>
<feature type="transmembrane region" description="Helical" evidence="1">
    <location>
        <begin position="301"/>
        <end position="320"/>
    </location>
</feature>
<dbReference type="AlphaFoldDB" id="A0A9X2VJW8"/>